<evidence type="ECO:0000313" key="3">
    <source>
        <dbReference type="Proteomes" id="UP001500051"/>
    </source>
</evidence>
<organism evidence="2 3">
    <name type="scientific">Microlunatus aurantiacus</name>
    <dbReference type="NCBI Taxonomy" id="446786"/>
    <lineage>
        <taxon>Bacteria</taxon>
        <taxon>Bacillati</taxon>
        <taxon>Actinomycetota</taxon>
        <taxon>Actinomycetes</taxon>
        <taxon>Propionibacteriales</taxon>
        <taxon>Propionibacteriaceae</taxon>
        <taxon>Microlunatus</taxon>
    </lineage>
</organism>
<keyword evidence="3" id="KW-1185">Reference proteome</keyword>
<comment type="caution">
    <text evidence="2">The sequence shown here is derived from an EMBL/GenBank/DDBJ whole genome shotgun (WGS) entry which is preliminary data.</text>
</comment>
<feature type="transmembrane region" description="Helical" evidence="1">
    <location>
        <begin position="61"/>
        <end position="83"/>
    </location>
</feature>
<evidence type="ECO:0000313" key="2">
    <source>
        <dbReference type="EMBL" id="GAA3696196.1"/>
    </source>
</evidence>
<dbReference type="Proteomes" id="UP001500051">
    <property type="component" value="Unassembled WGS sequence"/>
</dbReference>
<protein>
    <recommendedName>
        <fullName evidence="4">Sporulation and spore germination</fullName>
    </recommendedName>
</protein>
<keyword evidence="1" id="KW-0472">Membrane</keyword>
<keyword evidence="1" id="KW-1133">Transmembrane helix</keyword>
<reference evidence="3" key="1">
    <citation type="journal article" date="2019" name="Int. J. Syst. Evol. Microbiol.">
        <title>The Global Catalogue of Microorganisms (GCM) 10K type strain sequencing project: providing services to taxonomists for standard genome sequencing and annotation.</title>
        <authorList>
            <consortium name="The Broad Institute Genomics Platform"/>
            <consortium name="The Broad Institute Genome Sequencing Center for Infectious Disease"/>
            <person name="Wu L."/>
            <person name="Ma J."/>
        </authorList>
    </citation>
    <scope>NUCLEOTIDE SEQUENCE [LARGE SCALE GENOMIC DNA]</scope>
    <source>
        <strain evidence="3">JCM 16548</strain>
    </source>
</reference>
<sequence length="355" mass="37453">MTARRVDADQVGQLLARALDAAAMSIEVPDAWDAIAGRVLVPEGPVARPGPVSRTRRRRRVLGGAIAAVAVAAAFTVAVVLGWHPLVVTPAPVAPATTSVPRYDAAIPTLVVYRTTAGVYPPPDPGPAGGPAPAAFTLTPERMRTDSPDVGRAALEALFTTPPVQPGNTSWLDQKIAQKIDITSVTVSGGLIRVDLNAFASQVFTEPEAHVMAQTWVRTLQDTLGVRDDVVIRLRGRPFWLYYAVDTTEPLTRDESVRVVRPTGFDSPRQGDVVPSPFVLLGSATAGPDEPARLQVVDIDTGAIAYEQELPAPGEREAAVDVEPVLTLPPGRYRASLSASGGTGGVQDVTFTVVA</sequence>
<evidence type="ECO:0008006" key="4">
    <source>
        <dbReference type="Google" id="ProtNLM"/>
    </source>
</evidence>
<name>A0ABP7CU21_9ACTN</name>
<dbReference type="EMBL" id="BAAAYX010000002">
    <property type="protein sequence ID" value="GAA3696196.1"/>
    <property type="molecule type" value="Genomic_DNA"/>
</dbReference>
<gene>
    <name evidence="2" type="ORF">GCM10022204_10230</name>
</gene>
<accession>A0ABP7CU21</accession>
<evidence type="ECO:0000256" key="1">
    <source>
        <dbReference type="SAM" id="Phobius"/>
    </source>
</evidence>
<keyword evidence="1" id="KW-0812">Transmembrane</keyword>
<proteinExistence type="predicted"/>
<dbReference type="RefSeq" id="WP_344811186.1">
    <property type="nucleotide sequence ID" value="NZ_BAAAYX010000002.1"/>
</dbReference>